<sequence length="619" mass="70063">MATIIVSCIILISLKATVISSLNIQQLPQHLLMTPEQREVKLSCQHGDSSYIYMYWYQQKTVSDSIELIGVLQYQRFTPEEKFKPRFNISGHSTGDAFLLISSVTPEDSAVYFCAATTVISSLNIQQLPQHLLITPEQREVTLSCQHGDSSYSYMYWYQQKTVSDSIELIGVLQYQRFTPEEKFKPRFNISGHSTGDAFLLISSVTPEDSAVYFCAAIISSLNIQQLPQHLLITPEQREVKLSCQHGDSSYMFMYWYQQKTVSDSIELIGVLQYQRFTPEEKFKPRFNISGHSTGDAFLLISSVTPEDSAVYFCAAIISSLNIQQSPEHLLTTPDQREVKLSCRHGDTSYPYMYWYQQKTVGDFIELIGMLHNERFTPEEKFKAQFNISGHSKGDAFLLISSVTPEDSAVYFCAAIISSLNIQQSPQHLLLTPKQREVKLSCRHGDGNYPYMYWYQQKTVGDSIELIGMLLYENPTPEEKFKPRFNVSGHSTGDAFLLISSVTPEDSAVYFCAATSVLSKAVLQTPHDLLKNLEDTAVLHCSHNITDYNRILWYKMSSSGSEMKYLGNLFLETPNSEDMRINLSGDGKSKGSMSIPELSLEDSAVYFCAAYLHSASHLM</sequence>
<dbReference type="SUPFAM" id="SSF48726">
    <property type="entry name" value="Immunoglobulin"/>
    <property type="match status" value="6"/>
</dbReference>
<dbReference type="CDD" id="cd00099">
    <property type="entry name" value="IgV"/>
    <property type="match status" value="5"/>
</dbReference>
<dbReference type="InterPro" id="IPR013783">
    <property type="entry name" value="Ig-like_fold"/>
</dbReference>
<dbReference type="SMART" id="SM00408">
    <property type="entry name" value="IGc2"/>
    <property type="match status" value="6"/>
</dbReference>
<name>A0AA88MWG1_TACVA</name>
<dbReference type="InterPro" id="IPR050413">
    <property type="entry name" value="TCR_beta_variable"/>
</dbReference>
<dbReference type="InterPro" id="IPR003598">
    <property type="entry name" value="Ig_sub2"/>
</dbReference>
<feature type="chain" id="PRO_5041714979" description="Ig-like domain-containing protein" evidence="3">
    <location>
        <begin position="22"/>
        <end position="619"/>
    </location>
</feature>
<proteinExistence type="predicted"/>
<dbReference type="Gene3D" id="2.60.40.10">
    <property type="entry name" value="Immunoglobulins"/>
    <property type="match status" value="6"/>
</dbReference>
<evidence type="ECO:0000256" key="1">
    <source>
        <dbReference type="ARBA" id="ARBA00022729"/>
    </source>
</evidence>
<feature type="domain" description="Ig-like" evidence="4">
    <location>
        <begin position="129"/>
        <end position="225"/>
    </location>
</feature>
<evidence type="ECO:0000256" key="2">
    <source>
        <dbReference type="ARBA" id="ARBA00022859"/>
    </source>
</evidence>
<accession>A0AA88MWG1</accession>
<evidence type="ECO:0000313" key="6">
    <source>
        <dbReference type="Proteomes" id="UP001187315"/>
    </source>
</evidence>
<dbReference type="EMBL" id="JAVHJS010000011">
    <property type="protein sequence ID" value="KAK2843652.1"/>
    <property type="molecule type" value="Genomic_DNA"/>
</dbReference>
<dbReference type="Proteomes" id="UP001187315">
    <property type="component" value="Unassembled WGS sequence"/>
</dbReference>
<dbReference type="SMART" id="SM00409">
    <property type="entry name" value="IG"/>
    <property type="match status" value="6"/>
</dbReference>
<dbReference type="SMART" id="SM00406">
    <property type="entry name" value="IGv"/>
    <property type="match status" value="6"/>
</dbReference>
<keyword evidence="1 3" id="KW-0732">Signal</keyword>
<dbReference type="InterPro" id="IPR013106">
    <property type="entry name" value="Ig_V-set"/>
</dbReference>
<dbReference type="AlphaFoldDB" id="A0AA88MWG1"/>
<feature type="domain" description="Ig-like" evidence="4">
    <location>
        <begin position="438"/>
        <end position="523"/>
    </location>
</feature>
<dbReference type="GO" id="GO:0002376">
    <property type="term" value="P:immune system process"/>
    <property type="evidence" value="ECO:0007669"/>
    <property type="project" value="UniProtKB-KW"/>
</dbReference>
<dbReference type="GO" id="GO:0007166">
    <property type="term" value="P:cell surface receptor signaling pathway"/>
    <property type="evidence" value="ECO:0007669"/>
    <property type="project" value="TreeGrafter"/>
</dbReference>
<reference evidence="5" key="1">
    <citation type="submission" date="2023-08" db="EMBL/GenBank/DDBJ databases">
        <title>Pelteobagrus vachellii genome.</title>
        <authorList>
            <person name="Liu H."/>
        </authorList>
    </citation>
    <scope>NUCLEOTIDE SEQUENCE</scope>
    <source>
        <strain evidence="5">PRFRI_2022a</strain>
        <tissue evidence="5">Muscle</tissue>
    </source>
</reference>
<dbReference type="Pfam" id="PF07686">
    <property type="entry name" value="V-set"/>
    <property type="match status" value="6"/>
</dbReference>
<organism evidence="5 6">
    <name type="scientific">Tachysurus vachellii</name>
    <name type="common">Darkbarbel catfish</name>
    <name type="synonym">Pelteobagrus vachellii</name>
    <dbReference type="NCBI Taxonomy" id="175792"/>
    <lineage>
        <taxon>Eukaryota</taxon>
        <taxon>Metazoa</taxon>
        <taxon>Chordata</taxon>
        <taxon>Craniata</taxon>
        <taxon>Vertebrata</taxon>
        <taxon>Euteleostomi</taxon>
        <taxon>Actinopterygii</taxon>
        <taxon>Neopterygii</taxon>
        <taxon>Teleostei</taxon>
        <taxon>Ostariophysi</taxon>
        <taxon>Siluriformes</taxon>
        <taxon>Bagridae</taxon>
        <taxon>Tachysurus</taxon>
    </lineage>
</organism>
<feature type="domain" description="Ig-like" evidence="4">
    <location>
        <begin position="306"/>
        <end position="423"/>
    </location>
</feature>
<dbReference type="PROSITE" id="PS50835">
    <property type="entry name" value="IG_LIKE"/>
    <property type="match status" value="4"/>
</dbReference>
<dbReference type="InterPro" id="IPR003599">
    <property type="entry name" value="Ig_sub"/>
</dbReference>
<keyword evidence="6" id="KW-1185">Reference proteome</keyword>
<protein>
    <recommendedName>
        <fullName evidence="4">Ig-like domain-containing protein</fullName>
    </recommendedName>
</protein>
<feature type="domain" description="Ig-like" evidence="4">
    <location>
        <begin position="28"/>
        <end position="124"/>
    </location>
</feature>
<dbReference type="InterPro" id="IPR007110">
    <property type="entry name" value="Ig-like_dom"/>
</dbReference>
<comment type="caution">
    <text evidence="5">The sequence shown here is derived from an EMBL/GenBank/DDBJ whole genome shotgun (WGS) entry which is preliminary data.</text>
</comment>
<evidence type="ECO:0000313" key="5">
    <source>
        <dbReference type="EMBL" id="KAK2843652.1"/>
    </source>
</evidence>
<feature type="signal peptide" evidence="3">
    <location>
        <begin position="1"/>
        <end position="21"/>
    </location>
</feature>
<dbReference type="InterPro" id="IPR036179">
    <property type="entry name" value="Ig-like_dom_sf"/>
</dbReference>
<keyword evidence="2" id="KW-0391">Immunity</keyword>
<evidence type="ECO:0000256" key="3">
    <source>
        <dbReference type="SAM" id="SignalP"/>
    </source>
</evidence>
<gene>
    <name evidence="5" type="ORF">Q7C36_011867</name>
</gene>
<evidence type="ECO:0000259" key="4">
    <source>
        <dbReference type="PROSITE" id="PS50835"/>
    </source>
</evidence>
<dbReference type="GO" id="GO:0005886">
    <property type="term" value="C:plasma membrane"/>
    <property type="evidence" value="ECO:0007669"/>
    <property type="project" value="TreeGrafter"/>
</dbReference>
<dbReference type="PANTHER" id="PTHR23268">
    <property type="entry name" value="T-CELL RECEPTOR BETA CHAIN"/>
    <property type="match status" value="1"/>
</dbReference>